<evidence type="ECO:0000259" key="8">
    <source>
        <dbReference type="Pfam" id="PF25954"/>
    </source>
</evidence>
<protein>
    <submittedName>
        <fullName evidence="10">RND family efflux transporter, MFP subunit (Modular protein)</fullName>
    </submittedName>
</protein>
<feature type="coiled-coil region" evidence="4">
    <location>
        <begin position="246"/>
        <end position="299"/>
    </location>
</feature>
<accession>A0A563VSQ8</accession>
<dbReference type="InterPro" id="IPR050465">
    <property type="entry name" value="UPF0194_transport"/>
</dbReference>
<dbReference type="PANTHER" id="PTHR32347:SF23">
    <property type="entry name" value="BLL5650 PROTEIN"/>
    <property type="match status" value="1"/>
</dbReference>
<proteinExistence type="inferred from homology"/>
<feature type="transmembrane region" description="Helical" evidence="6">
    <location>
        <begin position="143"/>
        <end position="163"/>
    </location>
</feature>
<dbReference type="PANTHER" id="PTHR32347">
    <property type="entry name" value="EFFLUX SYSTEM COMPONENT YKNX-RELATED"/>
    <property type="match status" value="1"/>
</dbReference>
<keyword evidence="11" id="KW-1185">Reference proteome</keyword>
<dbReference type="EMBL" id="CAACVJ010000181">
    <property type="protein sequence ID" value="VEP14412.1"/>
    <property type="molecule type" value="Genomic_DNA"/>
</dbReference>
<evidence type="ECO:0000256" key="2">
    <source>
        <dbReference type="ARBA" id="ARBA00009477"/>
    </source>
</evidence>
<dbReference type="InterPro" id="IPR058627">
    <property type="entry name" value="MdtA-like_C"/>
</dbReference>
<dbReference type="InterPro" id="IPR059052">
    <property type="entry name" value="HH_YbhG-like"/>
</dbReference>
<dbReference type="Pfam" id="PF25881">
    <property type="entry name" value="HH_YBHG"/>
    <property type="match status" value="1"/>
</dbReference>
<evidence type="ECO:0000256" key="6">
    <source>
        <dbReference type="SAM" id="Phobius"/>
    </source>
</evidence>
<comment type="subcellular location">
    <subcellularLocation>
        <location evidence="1">Cell envelope</location>
    </subcellularLocation>
</comment>
<evidence type="ECO:0000256" key="4">
    <source>
        <dbReference type="SAM" id="Coils"/>
    </source>
</evidence>
<dbReference type="InterPro" id="IPR058792">
    <property type="entry name" value="Beta-barrel_RND_2"/>
</dbReference>
<dbReference type="Gene3D" id="2.40.50.100">
    <property type="match status" value="2"/>
</dbReference>
<dbReference type="InterPro" id="IPR006143">
    <property type="entry name" value="RND_pump_MFP"/>
</dbReference>
<feature type="domain" description="CusB-like beta-barrel" evidence="8">
    <location>
        <begin position="427"/>
        <end position="498"/>
    </location>
</feature>
<feature type="compositionally biased region" description="Polar residues" evidence="5">
    <location>
        <begin position="96"/>
        <end position="108"/>
    </location>
</feature>
<evidence type="ECO:0000256" key="1">
    <source>
        <dbReference type="ARBA" id="ARBA00004196"/>
    </source>
</evidence>
<sequence>MNQQEQTDNWLEEESTDLINQDYPQNSQENEIVYIAELNGEFFTVDYNNQSDNPTVTPLKVVKFMSPAEGQTANGQELSPASFLEKASDTDEDASSIMSSPSKSNQLVSLENKVDGELQSLETPAKPTLAKPSNRKQSGNKSVLAMGIGIGLLIALGGTRLFAARSGSDSANTVIPTELTPPQIRSVTVAKAQTSMVDRTIEVSGTVEALELIPVISEVAGLQIQQILVDEGTQVDRGQVLAELKNDTIEAEYIQAQAAVDGAQARLAELQAGTRSEEIARAQERVNRANAGVEQAQSDLELVSKRVERNRNLQVEGAISRDRLDEINNQERISRANLDQAEASLQEANQELKQLRTGERPEVISQAQAELARAKGQLKYASVQLDNTIIKAVTSGIIAERNAKVGDLTSSSQTMFTIIENGSLELRLQVAETDLGRIKPGQSVTITNNQNNAQSIIGKVREIDPIVNSDSRQAIVKVNLPSETNLQPGMFLEAAITTSQVPGTTLPIKAILPQTGDEAIAFVVDENNTVSARSVKMGEILTNNQIEVLAGLESGETVVVKGAAYLKDGDRISIINES</sequence>
<evidence type="ECO:0000313" key="10">
    <source>
        <dbReference type="EMBL" id="VEP14412.1"/>
    </source>
</evidence>
<name>A0A563VSQ8_9CYAN</name>
<keyword evidence="6" id="KW-0812">Transmembrane</keyword>
<organism evidence="10 11">
    <name type="scientific">Hyella patelloides LEGE 07179</name>
    <dbReference type="NCBI Taxonomy" id="945734"/>
    <lineage>
        <taxon>Bacteria</taxon>
        <taxon>Bacillati</taxon>
        <taxon>Cyanobacteriota</taxon>
        <taxon>Cyanophyceae</taxon>
        <taxon>Pleurocapsales</taxon>
        <taxon>Hyellaceae</taxon>
        <taxon>Hyella</taxon>
    </lineage>
</organism>
<dbReference type="NCBIfam" id="TIGR01730">
    <property type="entry name" value="RND_mfp"/>
    <property type="match status" value="1"/>
</dbReference>
<dbReference type="Gene3D" id="1.10.287.470">
    <property type="entry name" value="Helix hairpin bin"/>
    <property type="match status" value="3"/>
</dbReference>
<evidence type="ECO:0000259" key="7">
    <source>
        <dbReference type="Pfam" id="PF25881"/>
    </source>
</evidence>
<dbReference type="SUPFAM" id="SSF111369">
    <property type="entry name" value="HlyD-like secretion proteins"/>
    <property type="match status" value="2"/>
</dbReference>
<dbReference type="GO" id="GO:0022857">
    <property type="term" value="F:transmembrane transporter activity"/>
    <property type="evidence" value="ECO:0007669"/>
    <property type="project" value="InterPro"/>
</dbReference>
<keyword evidence="3 4" id="KW-0175">Coiled coil</keyword>
<evidence type="ECO:0000259" key="9">
    <source>
        <dbReference type="Pfam" id="PF25967"/>
    </source>
</evidence>
<evidence type="ECO:0000313" key="11">
    <source>
        <dbReference type="Proteomes" id="UP000320055"/>
    </source>
</evidence>
<dbReference type="Pfam" id="PF25967">
    <property type="entry name" value="RND-MFP_C"/>
    <property type="match status" value="1"/>
</dbReference>
<dbReference type="Proteomes" id="UP000320055">
    <property type="component" value="Unassembled WGS sequence"/>
</dbReference>
<dbReference type="Gene3D" id="2.40.30.170">
    <property type="match status" value="1"/>
</dbReference>
<dbReference type="Pfam" id="PF25954">
    <property type="entry name" value="Beta-barrel_RND_2"/>
    <property type="match status" value="1"/>
</dbReference>
<keyword evidence="6" id="KW-0472">Membrane</keyword>
<feature type="domain" description="YbhG-like alpha-helical hairpin" evidence="7">
    <location>
        <begin position="248"/>
        <end position="387"/>
    </location>
</feature>
<dbReference type="FunFam" id="2.40.30.170:FF:000010">
    <property type="entry name" value="Efflux RND transporter periplasmic adaptor subunit"/>
    <property type="match status" value="1"/>
</dbReference>
<feature type="coiled-coil region" evidence="4">
    <location>
        <begin position="324"/>
        <end position="384"/>
    </location>
</feature>
<feature type="region of interest" description="Disordered" evidence="5">
    <location>
        <begin position="86"/>
        <end position="108"/>
    </location>
</feature>
<dbReference type="RefSeq" id="WP_246141956.1">
    <property type="nucleotide sequence ID" value="NZ_LR214004.1"/>
</dbReference>
<comment type="similarity">
    <text evidence="2">Belongs to the membrane fusion protein (MFP) (TC 8.A.1) family.</text>
</comment>
<feature type="domain" description="Multidrug resistance protein MdtA-like C-terminal permuted SH3" evidence="9">
    <location>
        <begin position="506"/>
        <end position="563"/>
    </location>
</feature>
<evidence type="ECO:0000256" key="3">
    <source>
        <dbReference type="ARBA" id="ARBA00023054"/>
    </source>
</evidence>
<dbReference type="GO" id="GO:0030313">
    <property type="term" value="C:cell envelope"/>
    <property type="evidence" value="ECO:0007669"/>
    <property type="project" value="UniProtKB-SubCell"/>
</dbReference>
<dbReference type="AlphaFoldDB" id="A0A563VSQ8"/>
<dbReference type="GO" id="GO:0016020">
    <property type="term" value="C:membrane"/>
    <property type="evidence" value="ECO:0007669"/>
    <property type="project" value="InterPro"/>
</dbReference>
<keyword evidence="6" id="KW-1133">Transmembrane helix</keyword>
<gene>
    <name evidence="10" type="ORF">H1P_2610012</name>
</gene>
<dbReference type="Gene3D" id="2.40.420.20">
    <property type="match status" value="1"/>
</dbReference>
<evidence type="ECO:0000256" key="5">
    <source>
        <dbReference type="SAM" id="MobiDB-lite"/>
    </source>
</evidence>
<reference evidence="10 11" key="1">
    <citation type="submission" date="2019-01" db="EMBL/GenBank/DDBJ databases">
        <authorList>
            <person name="Brito A."/>
        </authorList>
    </citation>
    <scope>NUCLEOTIDE SEQUENCE [LARGE SCALE GENOMIC DNA]</scope>
    <source>
        <strain evidence="10">1</strain>
    </source>
</reference>